<dbReference type="RefSeq" id="WP_179371916.1">
    <property type="nucleotide sequence ID" value="NZ_CP026995.1"/>
</dbReference>
<organism evidence="1 2">
    <name type="scientific">Nitrosopumilus ureiphilus</name>
    <dbReference type="NCBI Taxonomy" id="1470067"/>
    <lineage>
        <taxon>Archaea</taxon>
        <taxon>Nitrososphaerota</taxon>
        <taxon>Nitrososphaeria</taxon>
        <taxon>Nitrosopumilales</taxon>
        <taxon>Nitrosopumilaceae</taxon>
        <taxon>Nitrosopumilus</taxon>
    </lineage>
</organism>
<sequence>MTSFSPNDVWSQDEILTVAKHCPKCNHVNPLELKYCQQYSFAFDFDTLDDFKKGEKDLKTQVTDMQHELVFIRNILMSQGLGNLLPHGTSEDVLLLAKEYGIPIEQR</sequence>
<dbReference type="GeneID" id="56066635"/>
<proteinExistence type="predicted"/>
<reference evidence="1 2" key="1">
    <citation type="submission" date="2018-02" db="EMBL/GenBank/DDBJ databases">
        <title>Complete genome of Nitrosopumilus ureaphilus PS0.</title>
        <authorList>
            <person name="Qin W."/>
            <person name="Zheng Y."/>
            <person name="Stahl D.A."/>
        </authorList>
    </citation>
    <scope>NUCLEOTIDE SEQUENCE [LARGE SCALE GENOMIC DNA]</scope>
    <source>
        <strain evidence="1 2">PS0</strain>
    </source>
</reference>
<dbReference type="Proteomes" id="UP000509478">
    <property type="component" value="Chromosome"/>
</dbReference>
<dbReference type="AlphaFoldDB" id="A0A7D5M8G1"/>
<gene>
    <name evidence="1" type="ORF">C5F50_01200</name>
</gene>
<accession>A0A7D5M8G1</accession>
<keyword evidence="2" id="KW-1185">Reference proteome</keyword>
<dbReference type="EMBL" id="CP026995">
    <property type="protein sequence ID" value="QLH05849.1"/>
    <property type="molecule type" value="Genomic_DNA"/>
</dbReference>
<protein>
    <submittedName>
        <fullName evidence="1">Uncharacterized protein</fullName>
    </submittedName>
</protein>
<dbReference type="KEGG" id="nue:C5F50_01200"/>
<evidence type="ECO:0000313" key="1">
    <source>
        <dbReference type="EMBL" id="QLH05849.1"/>
    </source>
</evidence>
<evidence type="ECO:0000313" key="2">
    <source>
        <dbReference type="Proteomes" id="UP000509478"/>
    </source>
</evidence>
<name>A0A7D5M8G1_9ARCH</name>